<comment type="caution">
    <text evidence="2">The sequence shown here is derived from an EMBL/GenBank/DDBJ whole genome shotgun (WGS) entry which is preliminary data.</text>
</comment>
<keyword evidence="3" id="KW-1185">Reference proteome</keyword>
<keyword evidence="1" id="KW-1133">Transmembrane helix</keyword>
<organism evidence="2 3">
    <name type="scientific">Aquabacter spiritensis</name>
    <dbReference type="NCBI Taxonomy" id="933073"/>
    <lineage>
        <taxon>Bacteria</taxon>
        <taxon>Pseudomonadati</taxon>
        <taxon>Pseudomonadota</taxon>
        <taxon>Alphaproteobacteria</taxon>
        <taxon>Hyphomicrobiales</taxon>
        <taxon>Xanthobacteraceae</taxon>
        <taxon>Aquabacter</taxon>
    </lineage>
</organism>
<dbReference type="OrthoDB" id="7510023at2"/>
<dbReference type="InterPro" id="IPR021265">
    <property type="entry name" value="DUF2842"/>
</dbReference>
<sequence length="71" mass="8085">MPQRIRKLIGTVLLLALMMIWALVAMAIAQGRVTDLPWALQTVSYIVLGTLWVIPAGLLIRWMERPNRTRS</sequence>
<evidence type="ECO:0000256" key="1">
    <source>
        <dbReference type="SAM" id="Phobius"/>
    </source>
</evidence>
<dbReference type="Proteomes" id="UP000294664">
    <property type="component" value="Unassembled WGS sequence"/>
</dbReference>
<dbReference type="AlphaFoldDB" id="A0A4R3LKY6"/>
<evidence type="ECO:0000313" key="2">
    <source>
        <dbReference type="EMBL" id="TCT00952.1"/>
    </source>
</evidence>
<feature type="transmembrane region" description="Helical" evidence="1">
    <location>
        <begin position="43"/>
        <end position="63"/>
    </location>
</feature>
<proteinExistence type="predicted"/>
<dbReference type="EMBL" id="SMAI01000020">
    <property type="protein sequence ID" value="TCT00952.1"/>
    <property type="molecule type" value="Genomic_DNA"/>
</dbReference>
<dbReference type="Pfam" id="PF11003">
    <property type="entry name" value="DUF2842"/>
    <property type="match status" value="1"/>
</dbReference>
<gene>
    <name evidence="2" type="ORF">EDC64_12039</name>
</gene>
<protein>
    <submittedName>
        <fullName evidence="2">Uncharacterized protein DUF2842</fullName>
    </submittedName>
</protein>
<keyword evidence="1" id="KW-0812">Transmembrane</keyword>
<keyword evidence="1" id="KW-0472">Membrane</keyword>
<dbReference type="RefSeq" id="WP_132035712.1">
    <property type="nucleotide sequence ID" value="NZ_SMAI01000020.1"/>
</dbReference>
<evidence type="ECO:0000313" key="3">
    <source>
        <dbReference type="Proteomes" id="UP000294664"/>
    </source>
</evidence>
<name>A0A4R3LKY6_9HYPH</name>
<accession>A0A4R3LKY6</accession>
<reference evidence="2 3" key="1">
    <citation type="submission" date="2019-03" db="EMBL/GenBank/DDBJ databases">
        <title>Genomic Encyclopedia of Type Strains, Phase IV (KMG-IV): sequencing the most valuable type-strain genomes for metagenomic binning, comparative biology and taxonomic classification.</title>
        <authorList>
            <person name="Goeker M."/>
        </authorList>
    </citation>
    <scope>NUCLEOTIDE SEQUENCE [LARGE SCALE GENOMIC DNA]</scope>
    <source>
        <strain evidence="2 3">DSM 9035</strain>
    </source>
</reference>